<organism evidence="2 3">
    <name type="scientific">Nonomuraea spiralis</name>
    <dbReference type="NCBI Taxonomy" id="46182"/>
    <lineage>
        <taxon>Bacteria</taxon>
        <taxon>Bacillati</taxon>
        <taxon>Actinomycetota</taxon>
        <taxon>Actinomycetes</taxon>
        <taxon>Streptosporangiales</taxon>
        <taxon>Streptosporangiaceae</taxon>
        <taxon>Nonomuraea</taxon>
    </lineage>
</organism>
<proteinExistence type="predicted"/>
<dbReference type="RefSeq" id="WP_189646559.1">
    <property type="nucleotide sequence ID" value="NZ_BMRC01000003.1"/>
</dbReference>
<dbReference type="InterPro" id="IPR025164">
    <property type="entry name" value="Toastrack_DUF4097"/>
</dbReference>
<dbReference type="Pfam" id="PF13349">
    <property type="entry name" value="DUF4097"/>
    <property type="match status" value="1"/>
</dbReference>
<name>A0ABV5I7V2_9ACTN</name>
<protein>
    <submittedName>
        <fullName evidence="2">DUF4097 family beta strand repeat-containing protein</fullName>
    </submittedName>
</protein>
<feature type="domain" description="DUF4097" evidence="1">
    <location>
        <begin position="124"/>
        <end position="235"/>
    </location>
</feature>
<evidence type="ECO:0000313" key="3">
    <source>
        <dbReference type="Proteomes" id="UP001589647"/>
    </source>
</evidence>
<comment type="caution">
    <text evidence="2">The sequence shown here is derived from an EMBL/GenBank/DDBJ whole genome shotgun (WGS) entry which is preliminary data.</text>
</comment>
<keyword evidence="3" id="KW-1185">Reference proteome</keyword>
<dbReference type="Gene3D" id="2.160.20.120">
    <property type="match status" value="1"/>
</dbReference>
<evidence type="ECO:0000259" key="1">
    <source>
        <dbReference type="Pfam" id="PF13349"/>
    </source>
</evidence>
<dbReference type="EMBL" id="JBHMEI010000003">
    <property type="protein sequence ID" value="MFB9200604.1"/>
    <property type="molecule type" value="Genomic_DNA"/>
</dbReference>
<gene>
    <name evidence="2" type="ORF">ACFFV7_05330</name>
</gene>
<evidence type="ECO:0000313" key="2">
    <source>
        <dbReference type="EMBL" id="MFB9200604.1"/>
    </source>
</evidence>
<reference evidence="2 3" key="1">
    <citation type="submission" date="2024-09" db="EMBL/GenBank/DDBJ databases">
        <authorList>
            <person name="Sun Q."/>
            <person name="Mori K."/>
        </authorList>
    </citation>
    <scope>NUCLEOTIDE SEQUENCE [LARGE SCALE GENOMIC DNA]</scope>
    <source>
        <strain evidence="2 3">CCM 3426</strain>
    </source>
</reference>
<dbReference type="Proteomes" id="UP001589647">
    <property type="component" value="Unassembled WGS sequence"/>
</dbReference>
<sequence length="257" mass="27265">MRAVWLTAGALATVAALLLSTILVWNGFARATAPQERRLRSIPFALDKLKVTTGSGEVNLEIVPGPAGELTLDRSVGWTSIDRPVITEDWNGDTLRLDIRCRGSRQPDGPVCRADYTLLVPFETEVEARTTVGDLMVGQVIGAVRLTTVSGDVLADGVTGEVWARSGSGSIRGNSLLGGRADVETGSGDVRLDFANPPLSVRAVARATGDIELRMPAETYDVTAEGRRTEVEVDAAKGAPRKIEARAPLGTVRVCCG</sequence>
<accession>A0ABV5I7V2</accession>